<evidence type="ECO:0000256" key="1">
    <source>
        <dbReference type="SAM" id="Coils"/>
    </source>
</evidence>
<dbReference type="Gene3D" id="3.90.550.10">
    <property type="entry name" value="Spore Coat Polysaccharide Biosynthesis Protein SpsA, Chain A"/>
    <property type="match status" value="1"/>
</dbReference>
<accession>A0AAJ2MLQ1</accession>
<evidence type="ECO:0000313" key="3">
    <source>
        <dbReference type="EMBL" id="MDT2583709.1"/>
    </source>
</evidence>
<dbReference type="CDD" id="cd00761">
    <property type="entry name" value="Glyco_tranf_GTA_type"/>
    <property type="match status" value="1"/>
</dbReference>
<dbReference type="EMBL" id="JARPXR010000006">
    <property type="protein sequence ID" value="MDT2583709.1"/>
    <property type="molecule type" value="Genomic_DNA"/>
</dbReference>
<dbReference type="PANTHER" id="PTHR22916">
    <property type="entry name" value="GLYCOSYLTRANSFERASE"/>
    <property type="match status" value="1"/>
</dbReference>
<comment type="caution">
    <text evidence="3">The sequence shown here is derived from an EMBL/GenBank/DDBJ whole genome shotgun (WGS) entry which is preliminary data.</text>
</comment>
<evidence type="ECO:0000313" key="4">
    <source>
        <dbReference type="Proteomes" id="UP001262817"/>
    </source>
</evidence>
<dbReference type="InterPro" id="IPR029044">
    <property type="entry name" value="Nucleotide-diphossugar_trans"/>
</dbReference>
<dbReference type="Pfam" id="PF05045">
    <property type="entry name" value="RgpF"/>
    <property type="match status" value="1"/>
</dbReference>
<dbReference type="InterPro" id="IPR001173">
    <property type="entry name" value="Glyco_trans_2-like"/>
</dbReference>
<feature type="coiled-coil region" evidence="1">
    <location>
        <begin position="243"/>
        <end position="270"/>
    </location>
</feature>
<dbReference type="Pfam" id="PF00535">
    <property type="entry name" value="Glycos_transf_2"/>
    <property type="match status" value="1"/>
</dbReference>
<dbReference type="Pfam" id="PF13692">
    <property type="entry name" value="Glyco_trans_1_4"/>
    <property type="match status" value="1"/>
</dbReference>
<keyword evidence="1" id="KW-0175">Coiled coil</keyword>
<dbReference type="SUPFAM" id="SSF53756">
    <property type="entry name" value="UDP-Glycosyltransferase/glycogen phosphorylase"/>
    <property type="match status" value="1"/>
</dbReference>
<dbReference type="Proteomes" id="UP001262817">
    <property type="component" value="Unassembled WGS sequence"/>
</dbReference>
<dbReference type="InterPro" id="IPR007739">
    <property type="entry name" value="RgpF"/>
</dbReference>
<sequence>MNTLISVIITNYNYGSYIEKAIESIYQQTYNNLELIIIDDGSTDGSKNIIKQKIKEAPANFYINFISRENLGIVRTRNEGMQNTHGEYFVFLDADDYFDADYIEKMYSHALASGADIIYPNWHVFDETGDIDYETDFPEFDIRKYQLQKLHVSSESLVRTAAVEDFEFRSEKVAEDWDFFNRLALSGKKFQLAKDCRINYFLKEDGRGSKNRAIDDIIEFEKLIDGWRQEYGDDQVLAKNELLIEKFSELENHTQNLEKISKERLQTIRKQEDDIRIQIQDIQNLNYKLQLIQNSKTYKYSRYVGAFFKLIKNPKRLPSYFRKIKHKLGDKAHPFALIKKKILTGWRDKQRSVNNYTSPKRALVYVIYESQDVIQEYKIIFLEALSRLSDRVLIVVNGDCTNDDIQKLSLFGQVECRPNEGYDTAAFRYGIQFLDKELQEYDELVLVNDTNVGPMTDLQGVFDQMAKKRLDFWGISYGEAQNDFTGYNKYDRIPIHLQSYFLVIEKSLFATKAFRDYWEKLEDTDSRNKAIGKHETVFTKHFENLGYKHGAVSGNNHDSAMYIHPLTMLRDYGVPLVKYTAFSNDTDDKFSWQGLERKTEVPKLLEYIEQETDYPIAVINQIMTDLRNKNIKEHILIIDGVENKIPQCTRYRVENKAEQLRSLGYDVWTINASEFQMGYAEHASHIIIYRTGYSKQLNDLVTLAKKYNKPVYYDIDDLVIDVKYTDLLQYTQELSEIDKMNYDAGVRSYGDMLNICDAAITTTAKLKEELQHYKNKVFMNRNLASKQLVCLSSKVIKDYEHQEERIRLGYFSGSITHNENFDLIRGAVLKILEKYSNVELHLVGHLDIPEEFRAYENQLVAHNYVDWKELPALISQVDINLAPLVDSIFNQAKSEIKWIEAGLVKVPTLASNLGSFAEMLIDEETALLANGDEWFDKLEKLIINKALRQDIAENAYKIIMSNCVAENHQDELTREINEIS</sequence>
<dbReference type="Gene3D" id="3.40.50.2000">
    <property type="entry name" value="Glycogen Phosphorylase B"/>
    <property type="match status" value="1"/>
</dbReference>
<evidence type="ECO:0000259" key="2">
    <source>
        <dbReference type="Pfam" id="PF00535"/>
    </source>
</evidence>
<dbReference type="GO" id="GO:0016758">
    <property type="term" value="F:hexosyltransferase activity"/>
    <property type="evidence" value="ECO:0007669"/>
    <property type="project" value="UniProtKB-ARBA"/>
</dbReference>
<feature type="domain" description="Glycosyltransferase 2-like" evidence="2">
    <location>
        <begin position="6"/>
        <end position="138"/>
    </location>
</feature>
<reference evidence="3" key="1">
    <citation type="submission" date="2023-03" db="EMBL/GenBank/DDBJ databases">
        <authorList>
            <person name="Shen W."/>
            <person name="Cai J."/>
        </authorList>
    </citation>
    <scope>NUCLEOTIDE SEQUENCE</scope>
    <source>
        <strain evidence="3">P86-2</strain>
    </source>
</reference>
<dbReference type="SUPFAM" id="SSF53448">
    <property type="entry name" value="Nucleotide-diphospho-sugar transferases"/>
    <property type="match status" value="1"/>
</dbReference>
<gene>
    <name evidence="3" type="ORF">P7D17_06235</name>
</gene>
<name>A0AAJ2MLQ1_9LACT</name>
<dbReference type="PANTHER" id="PTHR22916:SF3">
    <property type="entry name" value="UDP-GLCNAC:BETAGAL BETA-1,3-N-ACETYLGLUCOSAMINYLTRANSFERASE-LIKE PROTEIN 1"/>
    <property type="match status" value="1"/>
</dbReference>
<protein>
    <submittedName>
        <fullName evidence="3">Rhamnan synthesis F family protein</fullName>
    </submittedName>
</protein>
<dbReference type="AlphaFoldDB" id="A0AAJ2MLQ1"/>
<dbReference type="RefSeq" id="WP_311842932.1">
    <property type="nucleotide sequence ID" value="NZ_JARPXR010000006.1"/>
</dbReference>
<proteinExistence type="predicted"/>
<organism evidence="3 4">
    <name type="scientific">Lactococcus petauri</name>
    <dbReference type="NCBI Taxonomy" id="1940789"/>
    <lineage>
        <taxon>Bacteria</taxon>
        <taxon>Bacillati</taxon>
        <taxon>Bacillota</taxon>
        <taxon>Bacilli</taxon>
        <taxon>Lactobacillales</taxon>
        <taxon>Streptococcaceae</taxon>
        <taxon>Lactococcus</taxon>
    </lineage>
</organism>